<accession>A0A6G0YCC8</accession>
<protein>
    <submittedName>
        <fullName evidence="1">Uncharacterized protein</fullName>
    </submittedName>
</protein>
<dbReference type="AlphaFoldDB" id="A0A6G0YCC8"/>
<feature type="non-terminal residue" evidence="1">
    <location>
        <position position="26"/>
    </location>
</feature>
<evidence type="ECO:0000313" key="1">
    <source>
        <dbReference type="EMBL" id="KAF0753023.1"/>
    </source>
</evidence>
<organism evidence="1 2">
    <name type="scientific">Aphis craccivora</name>
    <name type="common">Cowpea aphid</name>
    <dbReference type="NCBI Taxonomy" id="307492"/>
    <lineage>
        <taxon>Eukaryota</taxon>
        <taxon>Metazoa</taxon>
        <taxon>Ecdysozoa</taxon>
        <taxon>Arthropoda</taxon>
        <taxon>Hexapoda</taxon>
        <taxon>Insecta</taxon>
        <taxon>Pterygota</taxon>
        <taxon>Neoptera</taxon>
        <taxon>Paraneoptera</taxon>
        <taxon>Hemiptera</taxon>
        <taxon>Sternorrhyncha</taxon>
        <taxon>Aphidomorpha</taxon>
        <taxon>Aphidoidea</taxon>
        <taxon>Aphididae</taxon>
        <taxon>Aphidini</taxon>
        <taxon>Aphis</taxon>
        <taxon>Aphis</taxon>
    </lineage>
</organism>
<reference evidence="1 2" key="1">
    <citation type="submission" date="2019-08" db="EMBL/GenBank/DDBJ databases">
        <title>Whole genome of Aphis craccivora.</title>
        <authorList>
            <person name="Voronova N.V."/>
            <person name="Shulinski R.S."/>
            <person name="Bandarenka Y.V."/>
            <person name="Zhorov D.G."/>
            <person name="Warner D."/>
        </authorList>
    </citation>
    <scope>NUCLEOTIDE SEQUENCE [LARGE SCALE GENOMIC DNA]</scope>
    <source>
        <strain evidence="1">180601</strain>
        <tissue evidence="1">Whole Body</tissue>
    </source>
</reference>
<comment type="caution">
    <text evidence="1">The sequence shown here is derived from an EMBL/GenBank/DDBJ whole genome shotgun (WGS) entry which is preliminary data.</text>
</comment>
<name>A0A6G0YCC8_APHCR</name>
<proteinExistence type="predicted"/>
<gene>
    <name evidence="1" type="ORF">FWK35_00029717</name>
</gene>
<keyword evidence="2" id="KW-1185">Reference proteome</keyword>
<dbReference type="Proteomes" id="UP000478052">
    <property type="component" value="Unassembled WGS sequence"/>
</dbReference>
<dbReference type="EMBL" id="VUJU01004856">
    <property type="protein sequence ID" value="KAF0753023.1"/>
    <property type="molecule type" value="Genomic_DNA"/>
</dbReference>
<evidence type="ECO:0000313" key="2">
    <source>
        <dbReference type="Proteomes" id="UP000478052"/>
    </source>
</evidence>
<sequence length="26" mass="2908">MGYIKSNFGFLATEISRLETSVMLLS</sequence>